<protein>
    <recommendedName>
        <fullName evidence="1">Reverse transcriptase domain-containing protein</fullName>
    </recommendedName>
</protein>
<dbReference type="EMBL" id="CAJOBI010149557">
    <property type="protein sequence ID" value="CAF4805061.1"/>
    <property type="molecule type" value="Genomic_DNA"/>
</dbReference>
<evidence type="ECO:0000313" key="3">
    <source>
        <dbReference type="Proteomes" id="UP000676336"/>
    </source>
</evidence>
<proteinExistence type="predicted"/>
<sequence>MVSFDIVSLFIRVPLARAIDLILDKMYGPTHTCSFSELKRADLCSKCQHRYELKWLLDISTKDSLFIFNEKLYCQTKGIAMGSPLGPLLADIYINYLESKLKRRLEENGVLYWKSFDVDIQFTVETEKNNSISFLDILITRTNIDVNKTGLNT</sequence>
<dbReference type="Proteomes" id="UP000676336">
    <property type="component" value="Unassembled WGS sequence"/>
</dbReference>
<dbReference type="AlphaFoldDB" id="A0A8S3B8R7"/>
<evidence type="ECO:0000259" key="1">
    <source>
        <dbReference type="PROSITE" id="PS50878"/>
    </source>
</evidence>
<accession>A0A8S3B8R7</accession>
<gene>
    <name evidence="2" type="ORF">SMN809_LOCUS47343</name>
</gene>
<feature type="non-terminal residue" evidence="2">
    <location>
        <position position="1"/>
    </location>
</feature>
<dbReference type="PANTHER" id="PTHR21301">
    <property type="entry name" value="REVERSE TRANSCRIPTASE"/>
    <property type="match status" value="1"/>
</dbReference>
<organism evidence="2 3">
    <name type="scientific">Rotaria magnacalcarata</name>
    <dbReference type="NCBI Taxonomy" id="392030"/>
    <lineage>
        <taxon>Eukaryota</taxon>
        <taxon>Metazoa</taxon>
        <taxon>Spiralia</taxon>
        <taxon>Gnathifera</taxon>
        <taxon>Rotifera</taxon>
        <taxon>Eurotatoria</taxon>
        <taxon>Bdelloidea</taxon>
        <taxon>Philodinida</taxon>
        <taxon>Philodinidae</taxon>
        <taxon>Rotaria</taxon>
    </lineage>
</organism>
<feature type="domain" description="Reverse transcriptase" evidence="1">
    <location>
        <begin position="1"/>
        <end position="153"/>
    </location>
</feature>
<dbReference type="PROSITE" id="PS50878">
    <property type="entry name" value="RT_POL"/>
    <property type="match status" value="1"/>
</dbReference>
<evidence type="ECO:0000313" key="2">
    <source>
        <dbReference type="EMBL" id="CAF4805061.1"/>
    </source>
</evidence>
<dbReference type="InterPro" id="IPR000477">
    <property type="entry name" value="RT_dom"/>
</dbReference>
<reference evidence="2" key="1">
    <citation type="submission" date="2021-02" db="EMBL/GenBank/DDBJ databases">
        <authorList>
            <person name="Nowell W R."/>
        </authorList>
    </citation>
    <scope>NUCLEOTIDE SEQUENCE</scope>
</reference>
<dbReference type="PANTHER" id="PTHR21301:SF10">
    <property type="entry name" value="REVERSE TRANSCRIPTASE DOMAIN-CONTAINING PROTEIN"/>
    <property type="match status" value="1"/>
</dbReference>
<name>A0A8S3B8R7_9BILA</name>
<comment type="caution">
    <text evidence="2">The sequence shown here is derived from an EMBL/GenBank/DDBJ whole genome shotgun (WGS) entry which is preliminary data.</text>
</comment>